<dbReference type="EMBL" id="LC597876">
    <property type="protein sequence ID" value="BCP45656.1"/>
    <property type="molecule type" value="Genomic_RNA"/>
</dbReference>
<protein>
    <submittedName>
        <fullName evidence="1">Uncharacterized protein</fullName>
    </submittedName>
</protein>
<evidence type="ECO:0000313" key="1">
    <source>
        <dbReference type="EMBL" id="BCP45656.1"/>
    </source>
</evidence>
<accession>A0A7R7T202</accession>
<sequence length="296" mass="34410">MEVERVIDLLGLEYPADIKATYNDLPTNIEELTLLREHLYYLYTHGTQVGDDDITEYALFANLHVRYRIMQFLRDAWDESDYTYFRIYEQKLPLMKWHPGGDNKFPEVSQDVVPNEVKSSDSHNEAPLPSSTIASEDDHAIILSSDDKIVKPKRRRRHRRKKIIIEDHPSIKPAKVKILAPNHRFDRAYLEYHTRIGSDVVFRIVTGNRIYCHRMTLATMAEFNIFAVSRYGNPIRYDCCDAKYLASLYFNVTGRFCGYDDAGIYISAVKRPKPRSLFSTALRILSVKWLSIPPSI</sequence>
<reference evidence="1" key="1">
    <citation type="submission" date="2020-12" db="EMBL/GenBank/DDBJ databases">
        <title>Osugoroshi viruses, novel members of Partitiviridae, are late male-killing virus in Homona magnanima.</title>
        <authorList>
            <person name="Fujita R."/>
            <person name="Inoue M."/>
            <person name="Takamatu T."/>
            <person name="Arai H."/>
            <person name="Nishino M."/>
            <person name="Abe N."/>
            <person name="Nakai M."/>
            <person name="Urayama S."/>
            <person name="Chiba Y."/>
            <person name="Kunimi Y."/>
        </authorList>
    </citation>
    <scope>NUCLEOTIDE SEQUENCE</scope>
</reference>
<organism evidence="1">
    <name type="scientific">Osugoroshi virus</name>
    <dbReference type="NCBI Taxonomy" id="2202814"/>
    <lineage>
        <taxon>Viruses</taxon>
        <taxon>Riboviria</taxon>
        <taxon>Orthornavirae</taxon>
        <taxon>Pisuviricota</taxon>
        <taxon>Duplopiviricetes</taxon>
        <taxon>Durnavirales</taxon>
        <taxon>Partitiviridae</taxon>
    </lineage>
</organism>
<proteinExistence type="predicted"/>
<name>A0A7R7T202_9VIRU</name>